<evidence type="ECO:0000256" key="1">
    <source>
        <dbReference type="ARBA" id="ARBA00007682"/>
    </source>
</evidence>
<reference evidence="6" key="1">
    <citation type="submission" date="2025-08" db="UniProtKB">
        <authorList>
            <consortium name="RefSeq"/>
        </authorList>
    </citation>
    <scope>IDENTIFICATION</scope>
    <source>
        <tissue evidence="6">Whole body</tissue>
    </source>
</reference>
<dbReference type="GO" id="GO:0030015">
    <property type="term" value="C:CCR4-NOT core complex"/>
    <property type="evidence" value="ECO:0007669"/>
    <property type="project" value="InterPro"/>
</dbReference>
<dbReference type="GO" id="GO:2000036">
    <property type="term" value="P:regulation of stem cell population maintenance"/>
    <property type="evidence" value="ECO:0007669"/>
    <property type="project" value="UniProtKB-ARBA"/>
</dbReference>
<evidence type="ECO:0000256" key="2">
    <source>
        <dbReference type="ARBA" id="ARBA00023015"/>
    </source>
</evidence>
<dbReference type="Pfam" id="PF04153">
    <property type="entry name" value="NOT2_3_5_C"/>
    <property type="match status" value="1"/>
</dbReference>
<dbReference type="Gene3D" id="2.30.30.1020">
    <property type="entry name" value="CCR4-NOT complex subunit 2/3/5, C-terminal domain"/>
    <property type="match status" value="1"/>
</dbReference>
<dbReference type="OrthoDB" id="25391at2759"/>
<feature type="domain" description="NOT2/NOT3/NOT5 C-terminal" evidence="4">
    <location>
        <begin position="50"/>
        <end position="171"/>
    </location>
</feature>
<dbReference type="GeneID" id="112693887"/>
<keyword evidence="5" id="KW-1185">Reference proteome</keyword>
<protein>
    <submittedName>
        <fullName evidence="6">CCR4-NOT transcription complex subunit 2-like</fullName>
    </submittedName>
</protein>
<accession>A0A8B8GRP4</accession>
<dbReference type="InterPro" id="IPR038635">
    <property type="entry name" value="CCR4-NOT_su2/3/5_C_sf"/>
</dbReference>
<proteinExistence type="inferred from homology"/>
<dbReference type="AlphaFoldDB" id="A0A8B8GRP4"/>
<evidence type="ECO:0000259" key="4">
    <source>
        <dbReference type="Pfam" id="PF04153"/>
    </source>
</evidence>
<evidence type="ECO:0000313" key="6">
    <source>
        <dbReference type="RefSeq" id="XP_025424932.1"/>
    </source>
</evidence>
<gene>
    <name evidence="6" type="primary">LOC112693887</name>
</gene>
<organism evidence="5 6">
    <name type="scientific">Sipha flava</name>
    <name type="common">yellow sugarcane aphid</name>
    <dbReference type="NCBI Taxonomy" id="143950"/>
    <lineage>
        <taxon>Eukaryota</taxon>
        <taxon>Metazoa</taxon>
        <taxon>Ecdysozoa</taxon>
        <taxon>Arthropoda</taxon>
        <taxon>Hexapoda</taxon>
        <taxon>Insecta</taxon>
        <taxon>Pterygota</taxon>
        <taxon>Neoptera</taxon>
        <taxon>Paraneoptera</taxon>
        <taxon>Hemiptera</taxon>
        <taxon>Sternorrhyncha</taxon>
        <taxon>Aphidomorpha</taxon>
        <taxon>Aphidoidea</taxon>
        <taxon>Aphididae</taxon>
        <taxon>Sipha</taxon>
    </lineage>
</organism>
<evidence type="ECO:0000313" key="5">
    <source>
        <dbReference type="Proteomes" id="UP000694846"/>
    </source>
</evidence>
<dbReference type="RefSeq" id="XP_025424932.1">
    <property type="nucleotide sequence ID" value="XM_025569147.1"/>
</dbReference>
<keyword evidence="3" id="KW-0804">Transcription</keyword>
<dbReference type="InterPro" id="IPR007282">
    <property type="entry name" value="NOT2/3/5_C"/>
</dbReference>
<dbReference type="GO" id="GO:0006355">
    <property type="term" value="P:regulation of DNA-templated transcription"/>
    <property type="evidence" value="ECO:0007669"/>
    <property type="project" value="InterPro"/>
</dbReference>
<comment type="similarity">
    <text evidence="1">Belongs to the CNOT2/3/5 family.</text>
</comment>
<dbReference type="Proteomes" id="UP000694846">
    <property type="component" value="Unplaced"/>
</dbReference>
<name>A0A8B8GRP4_9HEMI</name>
<evidence type="ECO:0000256" key="3">
    <source>
        <dbReference type="ARBA" id="ARBA00023163"/>
    </source>
</evidence>
<keyword evidence="2" id="KW-0805">Transcription regulation</keyword>
<dbReference type="InterPro" id="IPR040168">
    <property type="entry name" value="Not2/3/5"/>
</dbReference>
<sequence length="179" mass="21159">MLRDQYGIASTVASMRNIDFYPLLSLLNIGEDLTTFGLNMNSPKNICPNFAGPYHNSYLGPNHIDYDVPPEYRIQDKIKNRLAPIKLDQYDDSSLFYIFYSHHCDFIQLYAADELYARNWRFHTELGVWITNVPGMNLLDTYTECEEGTFYVFDTEKWRQVPRQMILDCSKLERRFKKK</sequence>
<dbReference type="PANTHER" id="PTHR23326">
    <property type="entry name" value="CCR4 NOT-RELATED"/>
    <property type="match status" value="1"/>
</dbReference>